<evidence type="ECO:0000313" key="1">
    <source>
        <dbReference type="EMBL" id="CAB4144055.1"/>
    </source>
</evidence>
<sequence length="134" mass="14608">MSLALATRTNVTIEELVDQFIGAKAAETAATKQRVAIEEQMIALLGKRDEGSDTHELANGFKVTITGKQTYTADMEKLHAICAKLPEDMRPIKTKIELDQTGAKYLRANEPAIWAQLAQAITVKPAKTAVEVKA</sequence>
<organism evidence="1">
    <name type="scientific">uncultured Caudovirales phage</name>
    <dbReference type="NCBI Taxonomy" id="2100421"/>
    <lineage>
        <taxon>Viruses</taxon>
        <taxon>Duplodnaviria</taxon>
        <taxon>Heunggongvirae</taxon>
        <taxon>Uroviricota</taxon>
        <taxon>Caudoviricetes</taxon>
        <taxon>Peduoviridae</taxon>
        <taxon>Maltschvirus</taxon>
        <taxon>Maltschvirus maltsch</taxon>
    </lineage>
</organism>
<proteinExistence type="predicted"/>
<accession>A0A6J5MAJ2</accession>
<name>A0A6J5MAJ2_9CAUD</name>
<protein>
    <submittedName>
        <fullName evidence="1">Uncharacterized protein</fullName>
    </submittedName>
</protein>
<reference evidence="1" key="1">
    <citation type="submission" date="2020-04" db="EMBL/GenBank/DDBJ databases">
        <authorList>
            <person name="Chiriac C."/>
            <person name="Salcher M."/>
            <person name="Ghai R."/>
            <person name="Kavagutti S V."/>
        </authorList>
    </citation>
    <scope>NUCLEOTIDE SEQUENCE</scope>
</reference>
<dbReference type="EMBL" id="LR796436">
    <property type="protein sequence ID" value="CAB4144055.1"/>
    <property type="molecule type" value="Genomic_DNA"/>
</dbReference>
<dbReference type="InterPro" id="IPR055597">
    <property type="entry name" value="DUF7173"/>
</dbReference>
<gene>
    <name evidence="1" type="ORF">UFOVP456_19</name>
</gene>
<dbReference type="Pfam" id="PF23791">
    <property type="entry name" value="DUF7173"/>
    <property type="match status" value="1"/>
</dbReference>